<comment type="caution">
    <text evidence="1">The sequence shown here is derived from an EMBL/GenBank/DDBJ whole genome shotgun (WGS) entry which is preliminary data.</text>
</comment>
<proteinExistence type="predicted"/>
<organism evidence="1 2">
    <name type="scientific">Scortum barcoo</name>
    <name type="common">barcoo grunter</name>
    <dbReference type="NCBI Taxonomy" id="214431"/>
    <lineage>
        <taxon>Eukaryota</taxon>
        <taxon>Metazoa</taxon>
        <taxon>Chordata</taxon>
        <taxon>Craniata</taxon>
        <taxon>Vertebrata</taxon>
        <taxon>Euteleostomi</taxon>
        <taxon>Actinopterygii</taxon>
        <taxon>Neopterygii</taxon>
        <taxon>Teleostei</taxon>
        <taxon>Neoteleostei</taxon>
        <taxon>Acanthomorphata</taxon>
        <taxon>Eupercaria</taxon>
        <taxon>Centrarchiformes</taxon>
        <taxon>Terapontoidei</taxon>
        <taxon>Terapontidae</taxon>
        <taxon>Scortum</taxon>
    </lineage>
</organism>
<dbReference type="Proteomes" id="UP000831701">
    <property type="component" value="Chromosome 7"/>
</dbReference>
<reference evidence="1" key="1">
    <citation type="submission" date="2022-04" db="EMBL/GenBank/DDBJ databases">
        <title>Jade perch genome.</title>
        <authorList>
            <person name="Chao B."/>
        </authorList>
    </citation>
    <scope>NUCLEOTIDE SEQUENCE</scope>
    <source>
        <strain evidence="1">CB-2022</strain>
    </source>
</reference>
<evidence type="ECO:0000313" key="2">
    <source>
        <dbReference type="Proteomes" id="UP000831701"/>
    </source>
</evidence>
<accession>A0ACB8WRJ5</accession>
<keyword evidence="2" id="KW-1185">Reference proteome</keyword>
<dbReference type="EMBL" id="CM041537">
    <property type="protein sequence ID" value="KAI3370351.1"/>
    <property type="molecule type" value="Genomic_DNA"/>
</dbReference>
<gene>
    <name evidence="1" type="ORF">L3Q82_025121</name>
</gene>
<name>A0ACB8WRJ5_9TELE</name>
<sequence length="264" mass="29543">MRAWCILFLWAWSILFFGQGNPKTGLSSPELLHTLTGLSSPELLHSLTGYLNSQYPTACDHAMMHHLKEGHTLCPRGTGNSDGETGACPGTTLLDQGLLFLNLHKRPGLAWIKTGRQCWKCRRDHQAAQYYFKAKCQQCNQTHLEILHDVNSTSSVKPEMPAPATYYLDPSWISSCVLLKMIKVFLYNGKWRIETYAILDDGSERTILLHSAAQQLGLQGQCEELALRTIQQDTRTVQGRTVSFSVSSTNLPQKPQPLQTLAPC</sequence>
<protein>
    <submittedName>
        <fullName evidence="1">Uncharacterized protein</fullName>
    </submittedName>
</protein>
<evidence type="ECO:0000313" key="1">
    <source>
        <dbReference type="EMBL" id="KAI3370351.1"/>
    </source>
</evidence>